<feature type="region of interest" description="Disordered" evidence="2">
    <location>
        <begin position="79"/>
        <end position="100"/>
    </location>
</feature>
<accession>A0A0R3U9D9</accession>
<gene>
    <name evidence="4" type="ORF">MCOS_LOCUS3538</name>
</gene>
<dbReference type="GO" id="GO:0003723">
    <property type="term" value="F:RNA binding"/>
    <property type="evidence" value="ECO:0007669"/>
    <property type="project" value="UniProtKB-UniRule"/>
</dbReference>
<proteinExistence type="predicted"/>
<feature type="region of interest" description="Disordered" evidence="2">
    <location>
        <begin position="688"/>
        <end position="712"/>
    </location>
</feature>
<dbReference type="Pfam" id="PF00076">
    <property type="entry name" value="RRM_1"/>
    <property type="match status" value="1"/>
</dbReference>
<dbReference type="EMBL" id="UXSR01000838">
    <property type="protein sequence ID" value="VDD77535.1"/>
    <property type="molecule type" value="Genomic_DNA"/>
</dbReference>
<keyword evidence="1" id="KW-0694">RNA-binding</keyword>
<dbReference type="InterPro" id="IPR035979">
    <property type="entry name" value="RBD_domain_sf"/>
</dbReference>
<dbReference type="SUPFAM" id="SSF54928">
    <property type="entry name" value="RNA-binding domain, RBD"/>
    <property type="match status" value="1"/>
</dbReference>
<dbReference type="AlphaFoldDB" id="A0A0R3U9D9"/>
<evidence type="ECO:0000313" key="4">
    <source>
        <dbReference type="EMBL" id="VDD77535.1"/>
    </source>
</evidence>
<evidence type="ECO:0000256" key="1">
    <source>
        <dbReference type="PROSITE-ProRule" id="PRU00176"/>
    </source>
</evidence>
<keyword evidence="5" id="KW-1185">Reference proteome</keyword>
<dbReference type="InterPro" id="IPR012677">
    <property type="entry name" value="Nucleotide-bd_a/b_plait_sf"/>
</dbReference>
<dbReference type="InterPro" id="IPR000504">
    <property type="entry name" value="RRM_dom"/>
</dbReference>
<feature type="region of interest" description="Disordered" evidence="2">
    <location>
        <begin position="1023"/>
        <end position="1120"/>
    </location>
</feature>
<dbReference type="PANTHER" id="PTHR48034">
    <property type="entry name" value="TRANSFORMER-2 SEX-DETERMINING PROTEIN-RELATED"/>
    <property type="match status" value="1"/>
</dbReference>
<feature type="compositionally biased region" description="Polar residues" evidence="2">
    <location>
        <begin position="1085"/>
        <end position="1096"/>
    </location>
</feature>
<reference evidence="4 5" key="1">
    <citation type="submission" date="2018-10" db="EMBL/GenBank/DDBJ databases">
        <authorList>
            <consortium name="Pathogen Informatics"/>
        </authorList>
    </citation>
    <scope>NUCLEOTIDE SEQUENCE [LARGE SCALE GENOMIC DNA]</scope>
</reference>
<organism evidence="4 5">
    <name type="scientific">Mesocestoides corti</name>
    <name type="common">Flatworm</name>
    <dbReference type="NCBI Taxonomy" id="53468"/>
    <lineage>
        <taxon>Eukaryota</taxon>
        <taxon>Metazoa</taxon>
        <taxon>Spiralia</taxon>
        <taxon>Lophotrochozoa</taxon>
        <taxon>Platyhelminthes</taxon>
        <taxon>Cestoda</taxon>
        <taxon>Eucestoda</taxon>
        <taxon>Cyclophyllidea</taxon>
        <taxon>Mesocestoididae</taxon>
        <taxon>Mesocestoides</taxon>
    </lineage>
</organism>
<dbReference type="SMART" id="SM00360">
    <property type="entry name" value="RRM"/>
    <property type="match status" value="1"/>
</dbReference>
<dbReference type="CDD" id="cd12363">
    <property type="entry name" value="RRM_TRA2"/>
    <property type="match status" value="1"/>
</dbReference>
<evidence type="ECO:0000256" key="2">
    <source>
        <dbReference type="SAM" id="MobiDB-lite"/>
    </source>
</evidence>
<dbReference type="OrthoDB" id="6253024at2759"/>
<feature type="compositionally biased region" description="Low complexity" evidence="2">
    <location>
        <begin position="342"/>
        <end position="353"/>
    </location>
</feature>
<name>A0A0R3U9D9_MESCO</name>
<feature type="compositionally biased region" description="Low complexity" evidence="2">
    <location>
        <begin position="1097"/>
        <end position="1108"/>
    </location>
</feature>
<feature type="region of interest" description="Disordered" evidence="2">
    <location>
        <begin position="1200"/>
        <end position="1242"/>
    </location>
</feature>
<dbReference type="Proteomes" id="UP000267029">
    <property type="component" value="Unassembled WGS sequence"/>
</dbReference>
<dbReference type="PROSITE" id="PS50102">
    <property type="entry name" value="RRM"/>
    <property type="match status" value="1"/>
</dbReference>
<sequence>MRTPTKHSTNVDTAPSVVPVPAVVSRPSLNAPTPEVLLPTTMRNAPVRLLLNSSTALSNALISVQPQFTIFPSPPKFPPNEQCADRSSVSNSAGLSPRKHLEMDPKCVGLEAKTAHLSPITIITPTKTSATPQIMPLVQNSELRNLNQSPVQCNSALYSNTTLPAAKSAPTNTKTLFPIALPVDTVSHAAPNLLTTLRPLKNESAHLQSVATAHLSGTNQTSADPTLTSAAPILKPSSLVSHSTVPSVSIDNQTTPLVSVVSIDTSKSGHYASTAATTRSAQRIPIAVATNRQSSTSVPLSRSSIGRQPVIAPLSPLRPASGGPLTPSRKRARKQQLLAPHGTETSVSSTSGTAPAVNIVGMVTSSNDSGALKPSDPTNVATAIIPNVSVTSSISDIEASLQSSNLTTSPVPVVASANSSSSGTSHVLNLRLLQVRPVTTSGQSNKEVSSTFDHFSVTATTSLMASQLHSLVVSSAGVSTEHQPTLSATATALTTGSVAASLVTASSFHPANPTSQQSMYVFPTTAVATPFRAAMTATASTGNVLQSVRTVFSQPTANNTGNVGLQSLTAPLSPSLRKTPADWSVARSNVTGKSVSVSPTHIAPDESVSRVAPMSSGNLTVKTNLEGPSNQPVVPNLRLPDLNTRSCFEDVSTATASVSPCKRLRKQSNSTSGIRKQCTWELRTDPTDSNKCVWRSPLESSDPQEPSPQLIFDSDTRTSTLARDTIDSAESVIHGCPVRMHLIKPSHLSSRFSGIWKGPKTGHFLRSSEIRQRPEGPQALSAPLRVGPPAATRHLTESGLRRLRDQLQFLPPAENSDGQQTSKSLDVATLSELLDLRSQHAETCFVNHPVHTISTLDLTGWRLLLCLKNCEKLISTEYGKMSAISRASEMLQALRRDRCHNEQSRPNEESASMCHFVQDQQQALITRLFLQAIPPASPCSSSSDFGVHDNGSSKKVIDLPSQSQGMDADFNKVEELIQGLRQRIRTLVESLQRVSNLSHNLLASHQKSVLAFVDDLEFHQQQHGSNHYSLTPSSQSPVHLRDGSSSSTNEENEVVGITLGTKPPSSSCGALPPPGRGSASPPVQKGTSTGRTNFSNSRRSGYSSSYGYRRGREGPRDNPVPSRCIGVFGLSLNTQERDLYDLFSRYGEVEDVTIVYDNYTGHSRGFGFVYMRHLSDAKEAKHDAHGSEIDGRPIRVDYSVTERPHSPTPGVYMGRPTRRYGGRRRTPSPRRRYSRSRSRSYD</sequence>
<dbReference type="STRING" id="53468.A0A0R3U9D9"/>
<protein>
    <recommendedName>
        <fullName evidence="3">RRM domain-containing protein</fullName>
    </recommendedName>
</protein>
<feature type="compositionally biased region" description="Polar residues" evidence="2">
    <location>
        <begin position="85"/>
        <end position="94"/>
    </location>
</feature>
<dbReference type="Gene3D" id="3.30.70.330">
    <property type="match status" value="1"/>
</dbReference>
<evidence type="ECO:0000259" key="3">
    <source>
        <dbReference type="PROSITE" id="PS50102"/>
    </source>
</evidence>
<dbReference type="InterPro" id="IPR050441">
    <property type="entry name" value="RBM"/>
</dbReference>
<feature type="region of interest" description="Disordered" evidence="2">
    <location>
        <begin position="295"/>
        <end position="353"/>
    </location>
</feature>
<feature type="compositionally biased region" description="Basic residues" evidence="2">
    <location>
        <begin position="1216"/>
        <end position="1242"/>
    </location>
</feature>
<feature type="compositionally biased region" description="Polar residues" evidence="2">
    <location>
        <begin position="295"/>
        <end position="306"/>
    </location>
</feature>
<feature type="domain" description="RRM" evidence="3">
    <location>
        <begin position="1123"/>
        <end position="1201"/>
    </location>
</feature>
<evidence type="ECO:0000313" key="5">
    <source>
        <dbReference type="Proteomes" id="UP000267029"/>
    </source>
</evidence>
<feature type="compositionally biased region" description="Polar residues" evidence="2">
    <location>
        <begin position="1023"/>
        <end position="1037"/>
    </location>
</feature>